<reference evidence="7" key="1">
    <citation type="submission" date="2016-04" db="EMBL/GenBank/DDBJ databases">
        <authorList>
            <person name="Evans L.H."/>
            <person name="Alamgir A."/>
            <person name="Owens N."/>
            <person name="Weber N.D."/>
            <person name="Virtaneva K."/>
            <person name="Barbian K."/>
            <person name="Babar A."/>
            <person name="Rosenke K."/>
        </authorList>
    </citation>
    <scope>NUCLEOTIDE SEQUENCE</scope>
    <source>
        <strain evidence="7">86-2</strain>
    </source>
</reference>
<accession>A0A212JIP7</accession>
<evidence type="ECO:0000256" key="1">
    <source>
        <dbReference type="ARBA" id="ARBA00001917"/>
    </source>
</evidence>
<dbReference type="SUPFAM" id="SSF55469">
    <property type="entry name" value="FMN-dependent nitroreductase-like"/>
    <property type="match status" value="1"/>
</dbReference>
<dbReference type="GO" id="GO:0016491">
    <property type="term" value="F:oxidoreductase activity"/>
    <property type="evidence" value="ECO:0007669"/>
    <property type="project" value="UniProtKB-KW"/>
</dbReference>
<keyword evidence="3" id="KW-0285">Flavoprotein</keyword>
<name>A0A212JIP7_9BACT</name>
<dbReference type="EMBL" id="FLUL01000001">
    <property type="protein sequence ID" value="SBV99312.1"/>
    <property type="molecule type" value="Genomic_DNA"/>
</dbReference>
<comment type="cofactor">
    <cofactor evidence="1">
        <name>FMN</name>
        <dbReference type="ChEBI" id="CHEBI:58210"/>
    </cofactor>
</comment>
<dbReference type="PANTHER" id="PTHR43673">
    <property type="entry name" value="NAD(P)H NITROREDUCTASE YDGI-RELATED"/>
    <property type="match status" value="1"/>
</dbReference>
<evidence type="ECO:0000256" key="5">
    <source>
        <dbReference type="ARBA" id="ARBA00023002"/>
    </source>
</evidence>
<dbReference type="InterPro" id="IPR000415">
    <property type="entry name" value="Nitroreductase-like"/>
</dbReference>
<comment type="similarity">
    <text evidence="2">Belongs to the nitroreductase family.</text>
</comment>
<feature type="domain" description="Nitroreductase" evidence="6">
    <location>
        <begin position="7"/>
        <end position="183"/>
    </location>
</feature>
<dbReference type="Gene3D" id="3.40.109.10">
    <property type="entry name" value="NADH Oxidase"/>
    <property type="match status" value="1"/>
</dbReference>
<sequence>MSLIKDLKWRHACKGMNGAKVPQDVVERILEAINLTPTSLGMQAFKVFVIENKELKEKIYNEACEQQPITGCSHLLVFASYTQITEKYLDDYFDLINKKRNPSKEWCDKYRKKIEFFIEKNGSNVKNWLSQQTYIALGVACTVAANERIETLPIEGFDRDALNRILDLPTHNLSATFILPLGYKDENLDWLQNQPKVRKDLSDLIAVIK</sequence>
<dbReference type="AlphaFoldDB" id="A0A212JIP7"/>
<keyword evidence="5" id="KW-0560">Oxidoreductase</keyword>
<keyword evidence="4" id="KW-0288">FMN</keyword>
<evidence type="ECO:0000256" key="3">
    <source>
        <dbReference type="ARBA" id="ARBA00022630"/>
    </source>
</evidence>
<gene>
    <name evidence="7" type="ORF">KL86DYS2_11626</name>
</gene>
<dbReference type="PANTHER" id="PTHR43673:SF2">
    <property type="entry name" value="NITROREDUCTASE"/>
    <property type="match status" value="1"/>
</dbReference>
<dbReference type="Pfam" id="PF00881">
    <property type="entry name" value="Nitroreductase"/>
    <property type="match status" value="1"/>
</dbReference>
<protein>
    <recommendedName>
        <fullName evidence="6">Nitroreductase domain-containing protein</fullName>
    </recommendedName>
</protein>
<proteinExistence type="inferred from homology"/>
<dbReference type="InterPro" id="IPR029479">
    <property type="entry name" value="Nitroreductase"/>
</dbReference>
<organism evidence="7">
    <name type="scientific">uncultured Dysgonomonas sp</name>
    <dbReference type="NCBI Taxonomy" id="206096"/>
    <lineage>
        <taxon>Bacteria</taxon>
        <taxon>Pseudomonadati</taxon>
        <taxon>Bacteroidota</taxon>
        <taxon>Bacteroidia</taxon>
        <taxon>Bacteroidales</taxon>
        <taxon>Dysgonomonadaceae</taxon>
        <taxon>Dysgonomonas</taxon>
        <taxon>environmental samples</taxon>
    </lineage>
</organism>
<evidence type="ECO:0000313" key="7">
    <source>
        <dbReference type="EMBL" id="SBV99312.1"/>
    </source>
</evidence>
<evidence type="ECO:0000256" key="2">
    <source>
        <dbReference type="ARBA" id="ARBA00007118"/>
    </source>
</evidence>
<dbReference type="RefSeq" id="WP_296948993.1">
    <property type="nucleotide sequence ID" value="NZ_LT599021.1"/>
</dbReference>
<evidence type="ECO:0000256" key="4">
    <source>
        <dbReference type="ARBA" id="ARBA00022643"/>
    </source>
</evidence>
<evidence type="ECO:0000259" key="6">
    <source>
        <dbReference type="Pfam" id="PF00881"/>
    </source>
</evidence>